<evidence type="ECO:0000313" key="1">
    <source>
        <dbReference type="EMBL" id="AMS04644.1"/>
    </source>
</evidence>
<organism evidence="1 3">
    <name type="scientific">Acidipropionibacterium acidipropionici</name>
    <dbReference type="NCBI Taxonomy" id="1748"/>
    <lineage>
        <taxon>Bacteria</taxon>
        <taxon>Bacillati</taxon>
        <taxon>Actinomycetota</taxon>
        <taxon>Actinomycetes</taxon>
        <taxon>Propionibacteriales</taxon>
        <taxon>Propionibacteriaceae</taxon>
        <taxon>Acidipropionibacterium</taxon>
    </lineage>
</organism>
<dbReference type="AlphaFoldDB" id="A0AAC9FC07"/>
<keyword evidence="4" id="KW-1185">Reference proteome</keyword>
<gene>
    <name evidence="2" type="ORF">A8L58_04725</name>
    <name evidence="1" type="ORF">AXH35_03260</name>
</gene>
<dbReference type="EMBL" id="CP014352">
    <property type="protein sequence ID" value="AMS04644.1"/>
    <property type="molecule type" value="Genomic_DNA"/>
</dbReference>
<evidence type="ECO:0000313" key="3">
    <source>
        <dbReference type="Proteomes" id="UP000075221"/>
    </source>
</evidence>
<dbReference type="RefSeq" id="WP_062819060.1">
    <property type="nucleotide sequence ID" value="NZ_CP014352.1"/>
</dbReference>
<name>A0AAC9FC07_9ACTN</name>
<dbReference type="Proteomes" id="UP000178666">
    <property type="component" value="Chromosome"/>
</dbReference>
<accession>A0AAC9FC07</accession>
<dbReference type="EMBL" id="CP015970">
    <property type="protein sequence ID" value="AOZ46133.1"/>
    <property type="molecule type" value="Genomic_DNA"/>
</dbReference>
<protein>
    <submittedName>
        <fullName evidence="1">Uncharacterized protein</fullName>
    </submittedName>
</protein>
<reference evidence="2 4" key="1">
    <citation type="journal article" date="2016" name="Plant Dis.">
        <title>Improved production of propionic acid using genome shuffling.</title>
        <authorList>
            <person name="Luna-Flores C.H."/>
            <person name="Palfreyman R.W."/>
            <person name="Kromer J.O."/>
            <person name="Nielsen L.K."/>
            <person name="Marcellin E."/>
        </authorList>
    </citation>
    <scope>NUCLEOTIDE SEQUENCE [LARGE SCALE GENOMIC DNA]</scope>
    <source>
        <strain evidence="2 4">F3E8</strain>
    </source>
</reference>
<evidence type="ECO:0000313" key="2">
    <source>
        <dbReference type="EMBL" id="AOZ46133.1"/>
    </source>
</evidence>
<dbReference type="Proteomes" id="UP000075221">
    <property type="component" value="Chromosome"/>
</dbReference>
<evidence type="ECO:0000313" key="4">
    <source>
        <dbReference type="Proteomes" id="UP000178666"/>
    </source>
</evidence>
<sequence>MTGSIRDMLLKHPYGGPDFGGCECGQIIGGGQDVWADHLAPIIADATAPRTITTAEELDALPDGSVVLDRQHDVAEKHSGRLLYRETRNMPLEYLAKHYGPFTVLHEGARNE</sequence>
<proteinExistence type="predicted"/>
<reference evidence="1 3" key="2">
    <citation type="submission" date="2016-02" db="EMBL/GenBank/DDBJ databases">
        <title>Complete Genome Sequence of Propionibacterium acidipropionici ATCC 55737.</title>
        <authorList>
            <person name="Luna Flores C.H."/>
            <person name="Nielsen L.K."/>
            <person name="Marcellin E."/>
        </authorList>
    </citation>
    <scope>NUCLEOTIDE SEQUENCE [LARGE SCALE GENOMIC DNA]</scope>
    <source>
        <strain evidence="1 3">ATCC 55737</strain>
    </source>
</reference>